<name>A0A8S4QKD8_9NEOP</name>
<evidence type="ECO:0000313" key="2">
    <source>
        <dbReference type="Proteomes" id="UP000838756"/>
    </source>
</evidence>
<accession>A0A8S4QKD8</accession>
<comment type="caution">
    <text evidence="1">The sequence shown here is derived from an EMBL/GenBank/DDBJ whole genome shotgun (WGS) entry which is preliminary data.</text>
</comment>
<feature type="non-terminal residue" evidence="1">
    <location>
        <position position="1"/>
    </location>
</feature>
<gene>
    <name evidence="1" type="primary">jg12203</name>
    <name evidence="1" type="ORF">PAEG_LOCUS1343</name>
</gene>
<keyword evidence="2" id="KW-1185">Reference proteome</keyword>
<sequence length="65" mass="7154">RNEHALNIGILEGDPNTKSLFLDPAASCDSFDRSTSSGVYRRRLYKEASPFQHLGNPTTIGTQAM</sequence>
<evidence type="ECO:0000313" key="1">
    <source>
        <dbReference type="EMBL" id="CAH2208835.1"/>
    </source>
</evidence>
<reference evidence="1" key="1">
    <citation type="submission" date="2022-03" db="EMBL/GenBank/DDBJ databases">
        <authorList>
            <person name="Lindestad O."/>
        </authorList>
    </citation>
    <scope>NUCLEOTIDE SEQUENCE</scope>
</reference>
<proteinExistence type="predicted"/>
<organism evidence="1 2">
    <name type="scientific">Pararge aegeria aegeria</name>
    <dbReference type="NCBI Taxonomy" id="348720"/>
    <lineage>
        <taxon>Eukaryota</taxon>
        <taxon>Metazoa</taxon>
        <taxon>Ecdysozoa</taxon>
        <taxon>Arthropoda</taxon>
        <taxon>Hexapoda</taxon>
        <taxon>Insecta</taxon>
        <taxon>Pterygota</taxon>
        <taxon>Neoptera</taxon>
        <taxon>Endopterygota</taxon>
        <taxon>Lepidoptera</taxon>
        <taxon>Glossata</taxon>
        <taxon>Ditrysia</taxon>
        <taxon>Papilionoidea</taxon>
        <taxon>Nymphalidae</taxon>
        <taxon>Satyrinae</taxon>
        <taxon>Satyrini</taxon>
        <taxon>Parargina</taxon>
        <taxon>Pararge</taxon>
    </lineage>
</organism>
<protein>
    <submittedName>
        <fullName evidence="1">Jg12203 protein</fullName>
    </submittedName>
</protein>
<dbReference type="AlphaFoldDB" id="A0A8S4QKD8"/>
<dbReference type="Proteomes" id="UP000838756">
    <property type="component" value="Unassembled WGS sequence"/>
</dbReference>
<dbReference type="EMBL" id="CAKXAJ010004628">
    <property type="protein sequence ID" value="CAH2208835.1"/>
    <property type="molecule type" value="Genomic_DNA"/>
</dbReference>